<dbReference type="OrthoDB" id="10008174at2"/>
<dbReference type="AlphaFoldDB" id="A0A511V9E0"/>
<evidence type="ECO:0000313" key="2">
    <source>
        <dbReference type="Proteomes" id="UP000321157"/>
    </source>
</evidence>
<organism evidence="1 2">
    <name type="scientific">Aneurinibacillus danicus</name>
    <dbReference type="NCBI Taxonomy" id="267746"/>
    <lineage>
        <taxon>Bacteria</taxon>
        <taxon>Bacillati</taxon>
        <taxon>Bacillota</taxon>
        <taxon>Bacilli</taxon>
        <taxon>Bacillales</taxon>
        <taxon>Paenibacillaceae</taxon>
        <taxon>Aneurinibacillus group</taxon>
        <taxon>Aneurinibacillus</taxon>
    </lineage>
</organism>
<accession>A0A511V9E0</accession>
<evidence type="ECO:0000313" key="1">
    <source>
        <dbReference type="EMBL" id="GEN35537.1"/>
    </source>
</evidence>
<keyword evidence="2" id="KW-1185">Reference proteome</keyword>
<protein>
    <submittedName>
        <fullName evidence="1">Uncharacterized protein</fullName>
    </submittedName>
</protein>
<sequence length="106" mass="12872">MHYYPYPMGEVQTMDVEVVKCHYHIEKMKYYEYKCHKYAHRKKYYKRYYKRYCYHRKMYEYYQKKGYSMPYGYGPIVPAPPVHGAQAMAPQAYPAAKGKCRESSSC</sequence>
<proteinExistence type="predicted"/>
<dbReference type="EMBL" id="BJXX01000138">
    <property type="protein sequence ID" value="GEN35537.1"/>
    <property type="molecule type" value="Genomic_DNA"/>
</dbReference>
<gene>
    <name evidence="1" type="ORF">ADA01nite_29970</name>
</gene>
<dbReference type="Proteomes" id="UP000321157">
    <property type="component" value="Unassembled WGS sequence"/>
</dbReference>
<name>A0A511V9E0_9BACL</name>
<reference evidence="1 2" key="1">
    <citation type="submission" date="2019-07" db="EMBL/GenBank/DDBJ databases">
        <title>Whole genome shotgun sequence of Aneurinibacillus danicus NBRC 102444.</title>
        <authorList>
            <person name="Hosoyama A."/>
            <person name="Uohara A."/>
            <person name="Ohji S."/>
            <person name="Ichikawa N."/>
        </authorList>
    </citation>
    <scope>NUCLEOTIDE SEQUENCE [LARGE SCALE GENOMIC DNA]</scope>
    <source>
        <strain evidence="1 2">NBRC 102444</strain>
    </source>
</reference>
<dbReference type="RefSeq" id="WP_146811066.1">
    <property type="nucleotide sequence ID" value="NZ_BJXX01000138.1"/>
</dbReference>
<comment type="caution">
    <text evidence="1">The sequence shown here is derived from an EMBL/GenBank/DDBJ whole genome shotgun (WGS) entry which is preliminary data.</text>
</comment>